<evidence type="ECO:0000313" key="3">
    <source>
        <dbReference type="EMBL" id="KAJ1357199.1"/>
    </source>
</evidence>
<keyword evidence="1 2" id="KW-0732">Signal</keyword>
<organism evidence="3 4">
    <name type="scientific">Parelaphostrongylus tenuis</name>
    <name type="common">Meningeal worm</name>
    <dbReference type="NCBI Taxonomy" id="148309"/>
    <lineage>
        <taxon>Eukaryota</taxon>
        <taxon>Metazoa</taxon>
        <taxon>Ecdysozoa</taxon>
        <taxon>Nematoda</taxon>
        <taxon>Chromadorea</taxon>
        <taxon>Rhabditida</taxon>
        <taxon>Rhabditina</taxon>
        <taxon>Rhabditomorpha</taxon>
        <taxon>Strongyloidea</taxon>
        <taxon>Metastrongylidae</taxon>
        <taxon>Parelaphostrongylus</taxon>
    </lineage>
</organism>
<dbReference type="EMBL" id="JAHQIW010003060">
    <property type="protein sequence ID" value="KAJ1357199.1"/>
    <property type="molecule type" value="Genomic_DNA"/>
</dbReference>
<proteinExistence type="predicted"/>
<comment type="caution">
    <text evidence="3">The sequence shown here is derived from an EMBL/GenBank/DDBJ whole genome shotgun (WGS) entry which is preliminary data.</text>
</comment>
<dbReference type="AlphaFoldDB" id="A0AAD5N0G9"/>
<dbReference type="SUPFAM" id="SSF56994">
    <property type="entry name" value="Insulin-like"/>
    <property type="match status" value="1"/>
</dbReference>
<gene>
    <name evidence="3" type="ORF">KIN20_015281</name>
</gene>
<sequence length="104" mass="11450">MLQRALLALFAFFLVSQSVGIFARSSSAVRDAVRQTKPKRGSLKLCPPGGPSFLDAFNLICPMRRRRRSANEFSGKVSLEETMQKCCAIGCQFADIFAICNPFG</sequence>
<accession>A0AAD5N0G9</accession>
<evidence type="ECO:0000313" key="4">
    <source>
        <dbReference type="Proteomes" id="UP001196413"/>
    </source>
</evidence>
<keyword evidence="4" id="KW-1185">Reference proteome</keyword>
<dbReference type="InterPro" id="IPR036438">
    <property type="entry name" value="Insulin-like_sf"/>
</dbReference>
<evidence type="ECO:0000256" key="1">
    <source>
        <dbReference type="ARBA" id="ARBA00022729"/>
    </source>
</evidence>
<reference evidence="3" key="1">
    <citation type="submission" date="2021-06" db="EMBL/GenBank/DDBJ databases">
        <title>Parelaphostrongylus tenuis whole genome reference sequence.</title>
        <authorList>
            <person name="Garwood T.J."/>
            <person name="Larsen P.A."/>
            <person name="Fountain-Jones N.M."/>
            <person name="Garbe J.R."/>
            <person name="Macchietto M.G."/>
            <person name="Kania S.A."/>
            <person name="Gerhold R.W."/>
            <person name="Richards J.E."/>
            <person name="Wolf T.M."/>
        </authorList>
    </citation>
    <scope>NUCLEOTIDE SEQUENCE</scope>
    <source>
        <strain evidence="3">MNPRO001-30</strain>
        <tissue evidence="3">Meninges</tissue>
    </source>
</reference>
<evidence type="ECO:0000256" key="2">
    <source>
        <dbReference type="SAM" id="SignalP"/>
    </source>
</evidence>
<feature type="chain" id="PRO_5042044524" evidence="2">
    <location>
        <begin position="19"/>
        <end position="104"/>
    </location>
</feature>
<feature type="signal peptide" evidence="2">
    <location>
        <begin position="1"/>
        <end position="18"/>
    </location>
</feature>
<protein>
    <submittedName>
        <fullName evidence="3">Uncharacterized protein</fullName>
    </submittedName>
</protein>
<dbReference type="Proteomes" id="UP001196413">
    <property type="component" value="Unassembled WGS sequence"/>
</dbReference>
<name>A0AAD5N0G9_PARTN</name>